<accession>A0A3S5AYU9</accession>
<dbReference type="Pfam" id="PF01426">
    <property type="entry name" value="BAH"/>
    <property type="match status" value="1"/>
</dbReference>
<comment type="caution">
    <text evidence="2">The sequence shown here is derived from an EMBL/GenBank/DDBJ whole genome shotgun (WGS) entry which is preliminary data.</text>
</comment>
<reference evidence="2" key="1">
    <citation type="submission" date="2018-11" db="EMBL/GenBank/DDBJ databases">
        <authorList>
            <consortium name="Pathogen Informatics"/>
        </authorList>
    </citation>
    <scope>NUCLEOTIDE SEQUENCE</scope>
</reference>
<dbReference type="Gene3D" id="2.30.30.490">
    <property type="match status" value="1"/>
</dbReference>
<dbReference type="EMBL" id="CAAALY010250371">
    <property type="protein sequence ID" value="VEL35664.1"/>
    <property type="molecule type" value="Genomic_DNA"/>
</dbReference>
<organism evidence="2 3">
    <name type="scientific">Protopolystoma xenopodis</name>
    <dbReference type="NCBI Taxonomy" id="117903"/>
    <lineage>
        <taxon>Eukaryota</taxon>
        <taxon>Metazoa</taxon>
        <taxon>Spiralia</taxon>
        <taxon>Lophotrochozoa</taxon>
        <taxon>Platyhelminthes</taxon>
        <taxon>Monogenea</taxon>
        <taxon>Polyopisthocotylea</taxon>
        <taxon>Polystomatidea</taxon>
        <taxon>Polystomatidae</taxon>
        <taxon>Protopolystoma</taxon>
    </lineage>
</organism>
<dbReference type="AlphaFoldDB" id="A0A3S5AYU9"/>
<dbReference type="GO" id="GO:0003682">
    <property type="term" value="F:chromatin binding"/>
    <property type="evidence" value="ECO:0007669"/>
    <property type="project" value="InterPro"/>
</dbReference>
<dbReference type="GO" id="GO:0003713">
    <property type="term" value="F:transcription coactivator activity"/>
    <property type="evidence" value="ECO:0007669"/>
    <property type="project" value="TreeGrafter"/>
</dbReference>
<protein>
    <recommendedName>
        <fullName evidence="1">BAH domain-containing protein</fullName>
    </recommendedName>
</protein>
<dbReference type="PROSITE" id="PS51038">
    <property type="entry name" value="BAH"/>
    <property type="match status" value="1"/>
</dbReference>
<dbReference type="PANTHER" id="PTHR10865:SF29">
    <property type="entry name" value="METASTASIS ASSOCIATED 1-LIKE, ISOFORM D"/>
    <property type="match status" value="1"/>
</dbReference>
<dbReference type="InterPro" id="IPR040138">
    <property type="entry name" value="MIER/MTA"/>
</dbReference>
<evidence type="ECO:0000313" key="3">
    <source>
        <dbReference type="Proteomes" id="UP000784294"/>
    </source>
</evidence>
<dbReference type="InterPro" id="IPR043151">
    <property type="entry name" value="BAH_sf"/>
</dbReference>
<evidence type="ECO:0000313" key="2">
    <source>
        <dbReference type="EMBL" id="VEL35664.1"/>
    </source>
</evidence>
<feature type="domain" description="BAH" evidence="1">
    <location>
        <begin position="1"/>
        <end position="106"/>
    </location>
</feature>
<dbReference type="Proteomes" id="UP000784294">
    <property type="component" value="Unassembled WGS sequence"/>
</dbReference>
<evidence type="ECO:0000259" key="1">
    <source>
        <dbReference type="PROSITE" id="PS51038"/>
    </source>
</evidence>
<dbReference type="OrthoDB" id="2193595at2759"/>
<dbReference type="PANTHER" id="PTHR10865">
    <property type="entry name" value="METASTASIS-ASSOCIATED PROTEIN AND MESODERM INDUCTION EARLY RESPONSE PROTEIN"/>
    <property type="match status" value="1"/>
</dbReference>
<dbReference type="GO" id="GO:0000122">
    <property type="term" value="P:negative regulation of transcription by RNA polymerase II"/>
    <property type="evidence" value="ECO:0007669"/>
    <property type="project" value="TreeGrafter"/>
</dbReference>
<keyword evidence="3" id="KW-1185">Reference proteome</keyword>
<name>A0A3S5AYU9_9PLAT</name>
<dbReference type="InterPro" id="IPR001025">
    <property type="entry name" value="BAH_dom"/>
</dbReference>
<dbReference type="GO" id="GO:0042826">
    <property type="term" value="F:histone deacetylase binding"/>
    <property type="evidence" value="ECO:0007669"/>
    <property type="project" value="TreeGrafter"/>
</dbReference>
<dbReference type="GO" id="GO:0003714">
    <property type="term" value="F:transcription corepressor activity"/>
    <property type="evidence" value="ECO:0007669"/>
    <property type="project" value="TreeGrafter"/>
</dbReference>
<gene>
    <name evidence="2" type="ORF">PXEA_LOCUS29104</name>
</gene>
<proteinExistence type="predicted"/>
<dbReference type="GO" id="GO:0016581">
    <property type="term" value="C:NuRD complex"/>
    <property type="evidence" value="ECO:0007669"/>
    <property type="project" value="TreeGrafter"/>
</dbReference>
<sequence length="137" mass="15822">MPYILDDDGNEEEDCVPTASNGHADTLADSTKRVFHMDEMQRHQIKHRELFLSRQIESLPATHIRGKCSVTLYNEAEPLTNYLARDDAFFYKLIYDPSAKTLQEDRGAMRIGSDYQSEIQPLLKEGKFACYIFTNLR</sequence>